<dbReference type="PANTHER" id="PTHR48081">
    <property type="entry name" value="AB HYDROLASE SUPERFAMILY PROTEIN C4A8.06C"/>
    <property type="match status" value="1"/>
</dbReference>
<dbReference type="InterPro" id="IPR049492">
    <property type="entry name" value="BD-FAE-like_dom"/>
</dbReference>
<feature type="chain" id="PRO_5036418343" evidence="2">
    <location>
        <begin position="23"/>
        <end position="293"/>
    </location>
</feature>
<dbReference type="Gene3D" id="3.40.50.1820">
    <property type="entry name" value="alpha/beta hydrolase"/>
    <property type="match status" value="1"/>
</dbReference>
<reference evidence="5 7" key="1">
    <citation type="submission" date="2018-08" db="EMBL/GenBank/DDBJ databases">
        <title>The first complete genome of Treponema rectale (CHPAT), a commensal spirochete of the bovine rectum.</title>
        <authorList>
            <person name="Staton G.J."/>
            <person name="Clegg S.R."/>
            <person name="Carter S.D."/>
            <person name="Radford A.D."/>
            <person name="Darby A."/>
            <person name="Hall N."/>
            <person name="Birtles R.J."/>
            <person name="Evans N.J."/>
        </authorList>
    </citation>
    <scope>NUCLEOTIDE SEQUENCE [LARGE SCALE GENOMIC DNA]</scope>
    <source>
        <strain evidence="5 7">CHPA</strain>
    </source>
</reference>
<gene>
    <name evidence="5" type="ORF">DYE49_08560</name>
    <name evidence="4" type="ORF">HNP77_000109</name>
</gene>
<evidence type="ECO:0000256" key="1">
    <source>
        <dbReference type="ARBA" id="ARBA00022801"/>
    </source>
</evidence>
<dbReference type="GO" id="GO:0016787">
    <property type="term" value="F:hydrolase activity"/>
    <property type="evidence" value="ECO:0007669"/>
    <property type="project" value="UniProtKB-KW"/>
</dbReference>
<keyword evidence="2" id="KW-0732">Signal</keyword>
<dbReference type="Pfam" id="PF20434">
    <property type="entry name" value="BD-FAE"/>
    <property type="match status" value="1"/>
</dbReference>
<evidence type="ECO:0000256" key="2">
    <source>
        <dbReference type="SAM" id="SignalP"/>
    </source>
</evidence>
<dbReference type="KEGG" id="trc:DYE49_08560"/>
<dbReference type="PANTHER" id="PTHR48081:SF6">
    <property type="entry name" value="PEPTIDASE S9 PROLYL OLIGOPEPTIDASE CATALYTIC DOMAIN-CONTAINING PROTEIN"/>
    <property type="match status" value="1"/>
</dbReference>
<feature type="domain" description="BD-FAE-like" evidence="3">
    <location>
        <begin position="82"/>
        <end position="247"/>
    </location>
</feature>
<dbReference type="InterPro" id="IPR050300">
    <property type="entry name" value="GDXG_lipolytic_enzyme"/>
</dbReference>
<dbReference type="InterPro" id="IPR029058">
    <property type="entry name" value="AB_hydrolase_fold"/>
</dbReference>
<keyword evidence="6" id="KW-1185">Reference proteome</keyword>
<dbReference type="EMBL" id="JACHFR010000001">
    <property type="protein sequence ID" value="MBB5217765.1"/>
    <property type="molecule type" value="Genomic_DNA"/>
</dbReference>
<proteinExistence type="predicted"/>
<dbReference type="Proteomes" id="UP000593591">
    <property type="component" value="Chromosome"/>
</dbReference>
<organism evidence="4 6">
    <name type="scientific">Treponema rectale</name>
    <dbReference type="NCBI Taxonomy" id="744512"/>
    <lineage>
        <taxon>Bacteria</taxon>
        <taxon>Pseudomonadati</taxon>
        <taxon>Spirochaetota</taxon>
        <taxon>Spirochaetia</taxon>
        <taxon>Spirochaetales</taxon>
        <taxon>Treponemataceae</taxon>
        <taxon>Treponema</taxon>
    </lineage>
</organism>
<evidence type="ECO:0000313" key="5">
    <source>
        <dbReference type="EMBL" id="QOS40508.1"/>
    </source>
</evidence>
<dbReference type="RefSeq" id="WP_184651213.1">
    <property type="nucleotide sequence ID" value="NZ_JACHFR010000001.1"/>
</dbReference>
<evidence type="ECO:0000313" key="7">
    <source>
        <dbReference type="Proteomes" id="UP000593591"/>
    </source>
</evidence>
<dbReference type="AlphaFoldDB" id="A0A840SAD8"/>
<protein>
    <submittedName>
        <fullName evidence="4">Acetyl esterase/lipase</fullName>
    </submittedName>
    <submittedName>
        <fullName evidence="5">Alpha/beta hydrolase</fullName>
    </submittedName>
</protein>
<keyword evidence="1 5" id="KW-0378">Hydrolase</keyword>
<dbReference type="EMBL" id="CP031517">
    <property type="protein sequence ID" value="QOS40508.1"/>
    <property type="molecule type" value="Genomic_DNA"/>
</dbReference>
<name>A0A840SAD8_9SPIR</name>
<accession>A0A840SAD8</accession>
<evidence type="ECO:0000313" key="6">
    <source>
        <dbReference type="Proteomes" id="UP000578697"/>
    </source>
</evidence>
<evidence type="ECO:0000259" key="3">
    <source>
        <dbReference type="Pfam" id="PF20434"/>
    </source>
</evidence>
<feature type="signal peptide" evidence="2">
    <location>
        <begin position="1"/>
        <end position="22"/>
    </location>
</feature>
<evidence type="ECO:0000313" key="4">
    <source>
        <dbReference type="EMBL" id="MBB5217765.1"/>
    </source>
</evidence>
<dbReference type="Proteomes" id="UP000578697">
    <property type="component" value="Unassembled WGS sequence"/>
</dbReference>
<sequence length="293" mass="33512">MQIKTNRTKILLSLFFSVFLFSAHTEKVKKEVINIWQDVPSMKHCRVIMEAWIPEDCNGSAAIICAGGSYDHLGIITESYSTAKWFNSNKTAAFVLWYRVAKNNWHYPAMMEDFQRAVQIIRESSEKFKISPDKVAAIGFSAGGHLVCWAGEFGSRINHLAKLGIKTNVSLRPDITIPVYPVVTMDKDIGHAWSRKSLLGKNPSQEEMDSLSLEKNVPDDMIPTYLVACEDDPVVIYENSVRLAKALEEKNTDYFFKTYPWGGHGFGMLNNKFMKTFRWNEDLKTWLTERGFF</sequence>
<reference evidence="4 6" key="2">
    <citation type="submission" date="2020-08" db="EMBL/GenBank/DDBJ databases">
        <title>Genomic Encyclopedia of Type Strains, Phase IV (KMG-IV): sequencing the most valuable type-strain genomes for metagenomic binning, comparative biology and taxonomic classification.</title>
        <authorList>
            <person name="Goeker M."/>
        </authorList>
    </citation>
    <scope>NUCLEOTIDE SEQUENCE [LARGE SCALE GENOMIC DNA]</scope>
    <source>
        <strain evidence="4 6">DSM 103679</strain>
    </source>
</reference>
<dbReference type="SUPFAM" id="SSF53474">
    <property type="entry name" value="alpha/beta-Hydrolases"/>
    <property type="match status" value="1"/>
</dbReference>